<organism evidence="2 3">
    <name type="scientific">Protea cynaroides</name>
    <dbReference type="NCBI Taxonomy" id="273540"/>
    <lineage>
        <taxon>Eukaryota</taxon>
        <taxon>Viridiplantae</taxon>
        <taxon>Streptophyta</taxon>
        <taxon>Embryophyta</taxon>
        <taxon>Tracheophyta</taxon>
        <taxon>Spermatophyta</taxon>
        <taxon>Magnoliopsida</taxon>
        <taxon>Proteales</taxon>
        <taxon>Proteaceae</taxon>
        <taxon>Protea</taxon>
    </lineage>
</organism>
<sequence length="557" mass="62185">MQRICWRGRVWIGASEMWLRKGAQALVEVAANTAATTRLPVYTDARVPVNTDVRFPANLEGSGSANDNVPITDEGTMGIFSSPVEACTTVGDLANPSMLQEGNWVNASNPSRIPEISAPELFAYNIVNGVSRQQVDTEGCQNVFAAVLTSANDTVRVLDVNISLNVAAGVPLEPARVSVQGIEQCDGAIPRQTIRSSFYPGIRNRWNIWGNMGRGRCRWTRKGAGGIAHAMILQAAYERQQMMHSIADGGIAHAMILQAAYERQLQKFEHSLIGRMDSRGMLISDIEDILRKQWKPISFDLGKGFFTFRFFPERDMQFVWQRGLSKVNRHAIKFQKWEPDFNVKKQTISRNLQWVRFPNLPFEYWAESILYFIARLVGDPVAMDLGRFAGVCIEVDKKASKVNEVLVGKIKGQSGKFFFKQPVEFEEPPAKRSICSKFGHNRLVCPNKERVNFQQGGQQMMHSNPITIASGTQQNVQETVAVVDESGNKTRVASLNIIPQVTHEEGLSLMHKQSITPLPRGSREIHHQPGESLGGVFSGCWMMRKRSKAGDQKLAEP</sequence>
<dbReference type="OrthoDB" id="1751950at2759"/>
<dbReference type="InterPro" id="IPR025558">
    <property type="entry name" value="DUF4283"/>
</dbReference>
<evidence type="ECO:0000313" key="3">
    <source>
        <dbReference type="Proteomes" id="UP001141806"/>
    </source>
</evidence>
<dbReference type="PANTHER" id="PTHR31286:SF99">
    <property type="entry name" value="DUF4283 DOMAIN-CONTAINING PROTEIN"/>
    <property type="match status" value="1"/>
</dbReference>
<gene>
    <name evidence="2" type="ORF">NE237_000214</name>
</gene>
<keyword evidence="3" id="KW-1185">Reference proteome</keyword>
<protein>
    <recommendedName>
        <fullName evidence="1">DUF4283 domain-containing protein</fullName>
    </recommendedName>
</protein>
<dbReference type="EMBL" id="JAMYWD010000003">
    <property type="protein sequence ID" value="KAJ4975108.1"/>
    <property type="molecule type" value="Genomic_DNA"/>
</dbReference>
<comment type="caution">
    <text evidence="2">The sequence shown here is derived from an EMBL/GenBank/DDBJ whole genome shotgun (WGS) entry which is preliminary data.</text>
</comment>
<dbReference type="Proteomes" id="UP001141806">
    <property type="component" value="Unassembled WGS sequence"/>
</dbReference>
<proteinExistence type="predicted"/>
<accession>A0A9Q0KQP2</accession>
<dbReference type="PANTHER" id="PTHR31286">
    <property type="entry name" value="GLYCINE-RICH CELL WALL STRUCTURAL PROTEIN 1.8-LIKE"/>
    <property type="match status" value="1"/>
</dbReference>
<feature type="domain" description="DUF4283" evidence="1">
    <location>
        <begin position="266"/>
        <end position="344"/>
    </location>
</feature>
<evidence type="ECO:0000313" key="2">
    <source>
        <dbReference type="EMBL" id="KAJ4975108.1"/>
    </source>
</evidence>
<dbReference type="Pfam" id="PF14111">
    <property type="entry name" value="DUF4283"/>
    <property type="match status" value="1"/>
</dbReference>
<dbReference type="InterPro" id="IPR040256">
    <property type="entry name" value="At4g02000-like"/>
</dbReference>
<evidence type="ECO:0000259" key="1">
    <source>
        <dbReference type="Pfam" id="PF14111"/>
    </source>
</evidence>
<dbReference type="AlphaFoldDB" id="A0A9Q0KQP2"/>
<reference evidence="2" key="1">
    <citation type="journal article" date="2023" name="Plant J.">
        <title>The genome of the king protea, Protea cynaroides.</title>
        <authorList>
            <person name="Chang J."/>
            <person name="Duong T.A."/>
            <person name="Schoeman C."/>
            <person name="Ma X."/>
            <person name="Roodt D."/>
            <person name="Barker N."/>
            <person name="Li Z."/>
            <person name="Van de Peer Y."/>
            <person name="Mizrachi E."/>
        </authorList>
    </citation>
    <scope>NUCLEOTIDE SEQUENCE</scope>
    <source>
        <tissue evidence="2">Young leaves</tissue>
    </source>
</reference>
<name>A0A9Q0KQP2_9MAGN</name>